<reference evidence="1 2" key="1">
    <citation type="submission" date="2013-12" db="EMBL/GenBank/DDBJ databases">
        <title>NBRP : Genome information of microbial organism related human and environment.</title>
        <authorList>
            <person name="Hattori M."/>
            <person name="Oshima K."/>
            <person name="Inaba H."/>
            <person name="Suda W."/>
            <person name="Sakamoto M."/>
            <person name="Iino T."/>
            <person name="Kitahara M."/>
            <person name="Oshida Y."/>
            <person name="Iida T."/>
            <person name="Kudo T."/>
            <person name="Itoh T."/>
            <person name="Ahmed I."/>
            <person name="Ohkuma M."/>
        </authorList>
    </citation>
    <scope>NUCLEOTIDE SEQUENCE [LARGE SCALE GENOMIC DNA]</scope>
    <source>
        <strain evidence="1 2">JCM 21738</strain>
    </source>
</reference>
<dbReference type="Gene3D" id="3.90.780.10">
    <property type="entry name" value="5'-Nucleotidase, C-terminal domain"/>
    <property type="match status" value="1"/>
</dbReference>
<evidence type="ECO:0000313" key="1">
    <source>
        <dbReference type="EMBL" id="GAE48114.1"/>
    </source>
</evidence>
<name>W4RWT8_9BACI</name>
<protein>
    <submittedName>
        <fullName evidence="1">5'-nucleotidase</fullName>
    </submittedName>
</protein>
<evidence type="ECO:0000313" key="2">
    <source>
        <dbReference type="Proteomes" id="UP000018949"/>
    </source>
</evidence>
<proteinExistence type="predicted"/>
<sequence length="71" mass="7869">MDLNKTYAVATNTFTAKGGDGYDVFGNAYNEGRVSEPGFVDWEIFTEYVNKQENKTVSPVVEGRIIDLATN</sequence>
<dbReference type="InterPro" id="IPR036907">
    <property type="entry name" value="5'-Nucleotdase_C_sf"/>
</dbReference>
<organism evidence="1 2">
    <name type="scientific">Mesobacillus boroniphilus JCM 21738</name>
    <dbReference type="NCBI Taxonomy" id="1294265"/>
    <lineage>
        <taxon>Bacteria</taxon>
        <taxon>Bacillati</taxon>
        <taxon>Bacillota</taxon>
        <taxon>Bacilli</taxon>
        <taxon>Bacillales</taxon>
        <taxon>Bacillaceae</taxon>
        <taxon>Mesobacillus</taxon>
    </lineage>
</organism>
<gene>
    <name evidence="1" type="ORF">JCM21738_5193</name>
</gene>
<dbReference type="SUPFAM" id="SSF55816">
    <property type="entry name" value="5'-nucleotidase (syn. UDP-sugar hydrolase), C-terminal domain"/>
    <property type="match status" value="1"/>
</dbReference>
<accession>W4RWT8</accession>
<dbReference type="eggNOG" id="COG0737">
    <property type="taxonomic scope" value="Bacteria"/>
</dbReference>
<dbReference type="EMBL" id="BAUW01000129">
    <property type="protein sequence ID" value="GAE48114.1"/>
    <property type="molecule type" value="Genomic_DNA"/>
</dbReference>
<keyword evidence="2" id="KW-1185">Reference proteome</keyword>
<dbReference type="AlphaFoldDB" id="W4RWT8"/>
<comment type="caution">
    <text evidence="1">The sequence shown here is derived from an EMBL/GenBank/DDBJ whole genome shotgun (WGS) entry which is preliminary data.</text>
</comment>
<dbReference type="Proteomes" id="UP000018949">
    <property type="component" value="Unassembled WGS sequence"/>
</dbReference>
<dbReference type="GO" id="GO:0009166">
    <property type="term" value="P:nucleotide catabolic process"/>
    <property type="evidence" value="ECO:0007669"/>
    <property type="project" value="InterPro"/>
</dbReference>
<dbReference type="GO" id="GO:0016787">
    <property type="term" value="F:hydrolase activity"/>
    <property type="evidence" value="ECO:0007669"/>
    <property type="project" value="InterPro"/>
</dbReference>